<name>A8M9L8_CALMQ</name>
<dbReference type="EMBL" id="CP000852">
    <property type="protein sequence ID" value="ABW00899.1"/>
    <property type="molecule type" value="Genomic_DNA"/>
</dbReference>
<dbReference type="HOGENOM" id="CLU_1801594_0_0_2"/>
<reference evidence="2 3" key="1">
    <citation type="submission" date="2007-10" db="EMBL/GenBank/DDBJ databases">
        <title>Complete sequence of Caldivirga maquilingensis IC-167.</title>
        <authorList>
            <consortium name="US DOE Joint Genome Institute"/>
            <person name="Copeland A."/>
            <person name="Lucas S."/>
            <person name="Lapidus A."/>
            <person name="Barry K."/>
            <person name="Glavina del Rio T."/>
            <person name="Dalin E."/>
            <person name="Tice H."/>
            <person name="Pitluck S."/>
            <person name="Saunders E."/>
            <person name="Brettin T."/>
            <person name="Bruce D."/>
            <person name="Detter J.C."/>
            <person name="Han C."/>
            <person name="Schmutz J."/>
            <person name="Larimer F."/>
            <person name="Land M."/>
            <person name="Hauser L."/>
            <person name="Kyrpides N."/>
            <person name="Ivanova N."/>
            <person name="Biddle J.F."/>
            <person name="Zhang Z."/>
            <person name="Fitz-Gibbon S.T."/>
            <person name="Lowe T.M."/>
            <person name="Saltikov C."/>
            <person name="House C.H."/>
            <person name="Richardson P."/>
        </authorList>
    </citation>
    <scope>NUCLEOTIDE SEQUENCE [LARGE SCALE GENOMIC DNA]</scope>
    <source>
        <strain evidence="3">ATCC 700844 / DSM 13496 / JCM 10307 / IC-167</strain>
    </source>
</reference>
<protein>
    <submittedName>
        <fullName evidence="2">Uncharacterized protein</fullName>
    </submittedName>
</protein>
<dbReference type="GeneID" id="5710404"/>
<evidence type="ECO:0000256" key="1">
    <source>
        <dbReference type="SAM" id="Phobius"/>
    </source>
</evidence>
<dbReference type="RefSeq" id="WP_012185119.1">
    <property type="nucleotide sequence ID" value="NC_009954.1"/>
</dbReference>
<evidence type="ECO:0000313" key="2">
    <source>
        <dbReference type="EMBL" id="ABW00899.1"/>
    </source>
</evidence>
<dbReference type="AlphaFoldDB" id="A8M9L8"/>
<proteinExistence type="predicted"/>
<dbReference type="KEGG" id="cma:Cmaq_0045"/>
<keyword evidence="1" id="KW-0812">Transmembrane</keyword>
<accession>A8M9L8</accession>
<dbReference type="STRING" id="397948.Cmaq_0045"/>
<evidence type="ECO:0000313" key="3">
    <source>
        <dbReference type="Proteomes" id="UP000001137"/>
    </source>
</evidence>
<keyword evidence="3" id="KW-1185">Reference proteome</keyword>
<organism evidence="2 3">
    <name type="scientific">Caldivirga maquilingensis (strain ATCC 700844 / DSM 13496 / JCM 10307 / IC-167)</name>
    <dbReference type="NCBI Taxonomy" id="397948"/>
    <lineage>
        <taxon>Archaea</taxon>
        <taxon>Thermoproteota</taxon>
        <taxon>Thermoprotei</taxon>
        <taxon>Thermoproteales</taxon>
        <taxon>Thermoproteaceae</taxon>
        <taxon>Caldivirga</taxon>
    </lineage>
</organism>
<feature type="transmembrane region" description="Helical" evidence="1">
    <location>
        <begin position="7"/>
        <end position="27"/>
    </location>
</feature>
<dbReference type="Proteomes" id="UP000001137">
    <property type="component" value="Chromosome"/>
</dbReference>
<keyword evidence="1" id="KW-1133">Transmembrane helix</keyword>
<sequence>MSVMRSALAWILVTVIALIIALIIVYIPTHRYNDECSRLINTLEYTMLKVINALNYSEPYNGCVNGCTSRFYDAYQLLKNNASVLINELAKAKCSGVNVSQLSTYINYALGNLTEYNSANPLSGVDNALNNSVAAYRLLKGSG</sequence>
<dbReference type="OrthoDB" id="381057at2157"/>
<gene>
    <name evidence="2" type="ordered locus">Cmaq_0045</name>
</gene>
<keyword evidence="1" id="KW-0472">Membrane</keyword>